<dbReference type="EMBL" id="BMZS01000003">
    <property type="protein sequence ID" value="GHD47098.1"/>
    <property type="molecule type" value="Genomic_DNA"/>
</dbReference>
<dbReference type="AlphaFoldDB" id="A0A918XQD9"/>
<evidence type="ECO:0000313" key="2">
    <source>
        <dbReference type="Proteomes" id="UP000630353"/>
    </source>
</evidence>
<dbReference type="SUPFAM" id="SSF51182">
    <property type="entry name" value="RmlC-like cupins"/>
    <property type="match status" value="1"/>
</dbReference>
<dbReference type="RefSeq" id="WP_189988508.1">
    <property type="nucleotide sequence ID" value="NZ_BMZS01000003.1"/>
</dbReference>
<accession>A0A918XQD9</accession>
<proteinExistence type="predicted"/>
<evidence type="ECO:0000313" key="1">
    <source>
        <dbReference type="EMBL" id="GHD47098.1"/>
    </source>
</evidence>
<dbReference type="Proteomes" id="UP000630353">
    <property type="component" value="Unassembled WGS sequence"/>
</dbReference>
<protein>
    <recommendedName>
        <fullName evidence="3">Cupin domain-containing protein</fullName>
    </recommendedName>
</protein>
<sequence>MSATGYLLRQMVDRLEPGATLAEPLPPLNRVLYCHRGSFETGEGVRCAEDSAWYGASEVHLTAGPDGAVIWRWELAPDDSEAIRAQGDGVTSTENMAAPLDGPDPGSEWIMRCDSVKFPIGGNALTHTHQGPGIRCLKQGQIRIDTRGKSTHYLPGQAWFEPGPDPVYAQASELECTRFVRVMILPADLRGKSSIQYVNPEDLEKPKSQRYTGYVDEPIEH</sequence>
<comment type="caution">
    <text evidence="1">The sequence shown here is derived from an EMBL/GenBank/DDBJ whole genome shotgun (WGS) entry which is preliminary data.</text>
</comment>
<dbReference type="InterPro" id="IPR011051">
    <property type="entry name" value="RmlC_Cupin_sf"/>
</dbReference>
<reference evidence="1" key="2">
    <citation type="submission" date="2020-09" db="EMBL/GenBank/DDBJ databases">
        <authorList>
            <person name="Sun Q."/>
            <person name="Kim S."/>
        </authorList>
    </citation>
    <scope>NUCLEOTIDE SEQUENCE</scope>
    <source>
        <strain evidence="1">KCTC 42651</strain>
    </source>
</reference>
<reference evidence="1" key="1">
    <citation type="journal article" date="2014" name="Int. J. Syst. Evol. Microbiol.">
        <title>Complete genome sequence of Corynebacterium casei LMG S-19264T (=DSM 44701T), isolated from a smear-ripened cheese.</title>
        <authorList>
            <consortium name="US DOE Joint Genome Institute (JGI-PGF)"/>
            <person name="Walter F."/>
            <person name="Albersmeier A."/>
            <person name="Kalinowski J."/>
            <person name="Ruckert C."/>
        </authorList>
    </citation>
    <scope>NUCLEOTIDE SEQUENCE</scope>
    <source>
        <strain evidence="1">KCTC 42651</strain>
    </source>
</reference>
<name>A0A918XQD9_9PROT</name>
<gene>
    <name evidence="1" type="ORF">GCM10017083_17020</name>
</gene>
<evidence type="ECO:0008006" key="3">
    <source>
        <dbReference type="Google" id="ProtNLM"/>
    </source>
</evidence>
<organism evidence="1 2">
    <name type="scientific">Thalassobaculum fulvum</name>
    <dbReference type="NCBI Taxonomy" id="1633335"/>
    <lineage>
        <taxon>Bacteria</taxon>
        <taxon>Pseudomonadati</taxon>
        <taxon>Pseudomonadota</taxon>
        <taxon>Alphaproteobacteria</taxon>
        <taxon>Rhodospirillales</taxon>
        <taxon>Thalassobaculaceae</taxon>
        <taxon>Thalassobaculum</taxon>
    </lineage>
</organism>
<keyword evidence="2" id="KW-1185">Reference proteome</keyword>